<proteinExistence type="inferred from homology"/>
<keyword evidence="2 5" id="KW-0378">Hydrolase</keyword>
<feature type="domain" description="Pectinesterase catalytic" evidence="4">
    <location>
        <begin position="65"/>
        <end position="357"/>
    </location>
</feature>
<sequence>MALGRTGPRITSLPLTRIDVPEETTKGPHMHPLGKRRTSAVAGALAALPLVVLGLTAPAEAATTITVASDGSGNYTTVQAAIAAAPSGATIKIKPGTYRGQVSIPAAKPGITLQGTTGTATDVVITGNAPASTAGTAGSATVLNMAKNTTVTGVTIANTYDRHDSQALALYAGGDRQVYRNVRLLGYQDTFLSWGGTGSAQVRQYVYKSYIEGAVDFIYGNGALVVDSTTIRSLDRGSTNNGYITAAATNSSNRYGILITRSTLLSSAAARTVALGRCWHAGGAADAIGQVLVRDSTLGAHIRQAGAWQDMGGFSWKTCRFNEYNNTGSGAGTGTSDRPQISGATAANYTSQKYLAGSDGWNPVQ</sequence>
<dbReference type="PANTHER" id="PTHR31321">
    <property type="entry name" value="ACYL-COA THIOESTER HYDROLASE YBHC-RELATED"/>
    <property type="match status" value="1"/>
</dbReference>
<dbReference type="EMBL" id="JAUSYA010000001">
    <property type="protein sequence ID" value="MDQ0687982.1"/>
    <property type="molecule type" value="Genomic_DNA"/>
</dbReference>
<dbReference type="Gene3D" id="2.160.20.10">
    <property type="entry name" value="Single-stranded right-handed beta-helix, Pectin lyase-like"/>
    <property type="match status" value="1"/>
</dbReference>
<evidence type="ECO:0000313" key="5">
    <source>
        <dbReference type="EMBL" id="MDQ0687982.1"/>
    </source>
</evidence>
<protein>
    <submittedName>
        <fullName evidence="5">Pectinesterase</fullName>
        <ecNumber evidence="5">3.1.1.11</ecNumber>
    </submittedName>
</protein>
<dbReference type="InterPro" id="IPR012334">
    <property type="entry name" value="Pectin_lyas_fold"/>
</dbReference>
<evidence type="ECO:0000259" key="4">
    <source>
        <dbReference type="Pfam" id="PF01095"/>
    </source>
</evidence>
<evidence type="ECO:0000313" key="6">
    <source>
        <dbReference type="Proteomes" id="UP001243364"/>
    </source>
</evidence>
<keyword evidence="3" id="KW-0063">Aspartyl esterase</keyword>
<reference evidence="5 6" key="1">
    <citation type="submission" date="2023-07" db="EMBL/GenBank/DDBJ databases">
        <title>Comparative genomics of wheat-associated soil bacteria to identify genetic determinants of phenazine resistance.</title>
        <authorList>
            <person name="Mouncey N."/>
        </authorList>
    </citation>
    <scope>NUCLEOTIDE SEQUENCE [LARGE SCALE GENOMIC DNA]</scope>
    <source>
        <strain evidence="5 6">W4I19-2</strain>
    </source>
</reference>
<accession>A0ABU0QBE0</accession>
<dbReference type="SUPFAM" id="SSF51126">
    <property type="entry name" value="Pectin lyase-like"/>
    <property type="match status" value="1"/>
</dbReference>
<name>A0ABU0QBE0_STRAH</name>
<comment type="similarity">
    <text evidence="1">Belongs to the pectinesterase family.</text>
</comment>
<dbReference type="EC" id="3.1.1.11" evidence="5"/>
<dbReference type="InterPro" id="IPR000070">
    <property type="entry name" value="Pectinesterase_cat"/>
</dbReference>
<evidence type="ECO:0000256" key="3">
    <source>
        <dbReference type="ARBA" id="ARBA00023085"/>
    </source>
</evidence>
<keyword evidence="6" id="KW-1185">Reference proteome</keyword>
<dbReference type="PANTHER" id="PTHR31321:SF57">
    <property type="entry name" value="PECTINESTERASE 53-RELATED"/>
    <property type="match status" value="1"/>
</dbReference>
<gene>
    <name evidence="5" type="ORF">QFZ56_006945</name>
</gene>
<dbReference type="InterPro" id="IPR011050">
    <property type="entry name" value="Pectin_lyase_fold/virulence"/>
</dbReference>
<evidence type="ECO:0000256" key="1">
    <source>
        <dbReference type="ARBA" id="ARBA00008891"/>
    </source>
</evidence>
<evidence type="ECO:0000256" key="2">
    <source>
        <dbReference type="ARBA" id="ARBA00022801"/>
    </source>
</evidence>
<comment type="caution">
    <text evidence="5">The sequence shown here is derived from an EMBL/GenBank/DDBJ whole genome shotgun (WGS) entry which is preliminary data.</text>
</comment>
<dbReference type="Proteomes" id="UP001243364">
    <property type="component" value="Unassembled WGS sequence"/>
</dbReference>
<dbReference type="Pfam" id="PF01095">
    <property type="entry name" value="Pectinesterase"/>
    <property type="match status" value="1"/>
</dbReference>
<organism evidence="5 6">
    <name type="scientific">Streptomyces achromogenes</name>
    <dbReference type="NCBI Taxonomy" id="67255"/>
    <lineage>
        <taxon>Bacteria</taxon>
        <taxon>Bacillati</taxon>
        <taxon>Actinomycetota</taxon>
        <taxon>Actinomycetes</taxon>
        <taxon>Kitasatosporales</taxon>
        <taxon>Streptomycetaceae</taxon>
        <taxon>Streptomyces</taxon>
    </lineage>
</organism>
<dbReference type="GO" id="GO:0030599">
    <property type="term" value="F:pectinesterase activity"/>
    <property type="evidence" value="ECO:0007669"/>
    <property type="project" value="UniProtKB-EC"/>
</dbReference>